<keyword evidence="1" id="KW-0812">Transmembrane</keyword>
<keyword evidence="1" id="KW-1133">Transmembrane helix</keyword>
<evidence type="ECO:0000256" key="1">
    <source>
        <dbReference type="SAM" id="Phobius"/>
    </source>
</evidence>
<dbReference type="EMBL" id="SIJB01000028">
    <property type="protein sequence ID" value="NBI29971.1"/>
    <property type="molecule type" value="Genomic_DNA"/>
</dbReference>
<reference evidence="2 3" key="1">
    <citation type="submission" date="2019-01" db="EMBL/GenBank/DDBJ databases">
        <title>Chengkuizengella sp. nov., isolated from deep-sea sediment of East Pacific Ocean.</title>
        <authorList>
            <person name="Yang J."/>
            <person name="Lai Q."/>
            <person name="Shao Z."/>
        </authorList>
    </citation>
    <scope>NUCLEOTIDE SEQUENCE [LARGE SCALE GENOMIC DNA]</scope>
    <source>
        <strain evidence="2 3">YPA3-1-1</strain>
    </source>
</reference>
<feature type="transmembrane region" description="Helical" evidence="1">
    <location>
        <begin position="99"/>
        <end position="116"/>
    </location>
</feature>
<proteinExistence type="predicted"/>
<comment type="caution">
    <text evidence="2">The sequence shown here is derived from an EMBL/GenBank/DDBJ whole genome shotgun (WGS) entry which is preliminary data.</text>
</comment>
<name>A0A6N9Q5F1_9BACL</name>
<gene>
    <name evidence="2" type="ORF">ERL59_13485</name>
</gene>
<accession>A0A6N9Q5F1</accession>
<feature type="transmembrane region" description="Helical" evidence="1">
    <location>
        <begin position="74"/>
        <end position="93"/>
    </location>
</feature>
<evidence type="ECO:0000313" key="3">
    <source>
        <dbReference type="Proteomes" id="UP000448943"/>
    </source>
</evidence>
<keyword evidence="3" id="KW-1185">Reference proteome</keyword>
<sequence>MEKHELPEDSQQQQERMDDFIEQRIHQHKQQMNSSSIPFQTTKLKNKFVTGLLAFLLPGMGHFYLGLMQRGVMFMLLLAIDIVFIVSLGMNFVDSNVPLIVLLSFIIPVIYFYNIFDALQTADIINAQGTLEDIKVKVRDGKTFGYMLIAAGTLLFIISNKPSWLSVVFDFFGSYLGGIALILAGGLLLFSELKKKNE</sequence>
<keyword evidence="1" id="KW-0472">Membrane</keyword>
<dbReference type="RefSeq" id="WP_160646772.1">
    <property type="nucleotide sequence ID" value="NZ_SIJB01000028.1"/>
</dbReference>
<feature type="transmembrane region" description="Helical" evidence="1">
    <location>
        <begin position="171"/>
        <end position="190"/>
    </location>
</feature>
<organism evidence="2 3">
    <name type="scientific">Chengkuizengella marina</name>
    <dbReference type="NCBI Taxonomy" id="2507566"/>
    <lineage>
        <taxon>Bacteria</taxon>
        <taxon>Bacillati</taxon>
        <taxon>Bacillota</taxon>
        <taxon>Bacilli</taxon>
        <taxon>Bacillales</taxon>
        <taxon>Paenibacillaceae</taxon>
        <taxon>Chengkuizengella</taxon>
    </lineage>
</organism>
<protein>
    <submittedName>
        <fullName evidence="2">Uncharacterized protein</fullName>
    </submittedName>
</protein>
<dbReference type="Proteomes" id="UP000448943">
    <property type="component" value="Unassembled WGS sequence"/>
</dbReference>
<dbReference type="AlphaFoldDB" id="A0A6N9Q5F1"/>
<feature type="transmembrane region" description="Helical" evidence="1">
    <location>
        <begin position="48"/>
        <end position="67"/>
    </location>
</feature>
<feature type="transmembrane region" description="Helical" evidence="1">
    <location>
        <begin position="143"/>
        <end position="159"/>
    </location>
</feature>
<dbReference type="OrthoDB" id="82335at2"/>
<evidence type="ECO:0000313" key="2">
    <source>
        <dbReference type="EMBL" id="NBI29971.1"/>
    </source>
</evidence>